<name>A0A1J7BT84_9ACTN</name>
<dbReference type="InterPro" id="IPR000182">
    <property type="entry name" value="GNAT_dom"/>
</dbReference>
<dbReference type="Pfam" id="PF13302">
    <property type="entry name" value="Acetyltransf_3"/>
    <property type="match status" value="1"/>
</dbReference>
<protein>
    <recommendedName>
        <fullName evidence="1">N-acetyltransferase domain-containing protein</fullName>
    </recommendedName>
</protein>
<organism evidence="2 3">
    <name type="scientific">Mangrovactinospora gilvigrisea</name>
    <dbReference type="NCBI Taxonomy" id="1428644"/>
    <lineage>
        <taxon>Bacteria</taxon>
        <taxon>Bacillati</taxon>
        <taxon>Actinomycetota</taxon>
        <taxon>Actinomycetes</taxon>
        <taxon>Kitasatosporales</taxon>
        <taxon>Streptomycetaceae</taxon>
        <taxon>Mangrovactinospora</taxon>
    </lineage>
</organism>
<dbReference type="PROSITE" id="PS51186">
    <property type="entry name" value="GNAT"/>
    <property type="match status" value="1"/>
</dbReference>
<dbReference type="GO" id="GO:0016747">
    <property type="term" value="F:acyltransferase activity, transferring groups other than amino-acyl groups"/>
    <property type="evidence" value="ECO:0007669"/>
    <property type="project" value="InterPro"/>
</dbReference>
<evidence type="ECO:0000313" key="3">
    <source>
        <dbReference type="Proteomes" id="UP000243342"/>
    </source>
</evidence>
<feature type="domain" description="N-acetyltransferase" evidence="1">
    <location>
        <begin position="24"/>
        <end position="197"/>
    </location>
</feature>
<dbReference type="RefSeq" id="WP_071657362.1">
    <property type="nucleotide sequence ID" value="NZ_MLCF01000081.1"/>
</dbReference>
<dbReference type="Proteomes" id="UP000243342">
    <property type="component" value="Unassembled WGS sequence"/>
</dbReference>
<dbReference type="InterPro" id="IPR016181">
    <property type="entry name" value="Acyl_CoA_acyltransferase"/>
</dbReference>
<dbReference type="PANTHER" id="PTHR43792:SF1">
    <property type="entry name" value="N-ACETYLTRANSFERASE DOMAIN-CONTAINING PROTEIN"/>
    <property type="match status" value="1"/>
</dbReference>
<dbReference type="PANTHER" id="PTHR43792">
    <property type="entry name" value="GNAT FAMILY, PUTATIVE (AFU_ORTHOLOGUE AFUA_3G00765)-RELATED-RELATED"/>
    <property type="match status" value="1"/>
</dbReference>
<comment type="caution">
    <text evidence="2">The sequence shown here is derived from an EMBL/GenBank/DDBJ whole genome shotgun (WGS) entry which is preliminary data.</text>
</comment>
<dbReference type="AlphaFoldDB" id="A0A1J7BT84"/>
<keyword evidence="3" id="KW-1185">Reference proteome</keyword>
<dbReference type="EMBL" id="MLCF01000081">
    <property type="protein sequence ID" value="OIV36673.1"/>
    <property type="molecule type" value="Genomic_DNA"/>
</dbReference>
<accession>A0A1J7BT84</accession>
<dbReference type="OrthoDB" id="3533156at2"/>
<sequence length="197" mass="21359">MIEGRFAPRFTAGPLTLPTLGGHLVLRRPTEADLDAVVAIHGNPATNVHNPAGPMKDDEQGRALLEGWLVDWRERGIGYWAVDAVLPEEWEGARTLGFSGVRHLPAGPTQVLNLYYRYAPAAWGRGWASAVARRALDAARAYDPETPVIARMQPGNLPSRRVAEKAGLQPVGFDLAGRPVLADRPLPRSVVKGLPLV</sequence>
<dbReference type="SUPFAM" id="SSF55729">
    <property type="entry name" value="Acyl-CoA N-acyltransferases (Nat)"/>
    <property type="match status" value="1"/>
</dbReference>
<evidence type="ECO:0000259" key="1">
    <source>
        <dbReference type="PROSITE" id="PS51186"/>
    </source>
</evidence>
<gene>
    <name evidence="2" type="ORF">BIV57_15005</name>
</gene>
<dbReference type="InterPro" id="IPR051531">
    <property type="entry name" value="N-acetyltransferase"/>
</dbReference>
<dbReference type="Gene3D" id="3.40.630.30">
    <property type="match status" value="1"/>
</dbReference>
<dbReference type="STRING" id="1428644.BIV57_15005"/>
<evidence type="ECO:0000313" key="2">
    <source>
        <dbReference type="EMBL" id="OIV36673.1"/>
    </source>
</evidence>
<reference evidence="2 3" key="1">
    <citation type="submission" date="2016-10" db="EMBL/GenBank/DDBJ databases">
        <title>Genome sequence of Streptomyces gilvigriseus MUSC 26.</title>
        <authorList>
            <person name="Lee L.-H."/>
            <person name="Ser H.-L."/>
        </authorList>
    </citation>
    <scope>NUCLEOTIDE SEQUENCE [LARGE SCALE GENOMIC DNA]</scope>
    <source>
        <strain evidence="2 3">MUSC 26</strain>
    </source>
</reference>
<proteinExistence type="predicted"/>